<dbReference type="EMBL" id="JANPWB010000003">
    <property type="protein sequence ID" value="KAJ1202734.1"/>
    <property type="molecule type" value="Genomic_DNA"/>
</dbReference>
<sequence>MARCTAAPLTHPLHRLPLPLESSIVCFGTRCILCHGSLEKRTMKDDGLGWGAKRLTWTARGLPRATERAR</sequence>
<gene>
    <name evidence="1" type="ORF">NDU88_006531</name>
</gene>
<keyword evidence="2" id="KW-1185">Reference proteome</keyword>
<evidence type="ECO:0000313" key="2">
    <source>
        <dbReference type="Proteomes" id="UP001066276"/>
    </source>
</evidence>
<organism evidence="1 2">
    <name type="scientific">Pleurodeles waltl</name>
    <name type="common">Iberian ribbed newt</name>
    <dbReference type="NCBI Taxonomy" id="8319"/>
    <lineage>
        <taxon>Eukaryota</taxon>
        <taxon>Metazoa</taxon>
        <taxon>Chordata</taxon>
        <taxon>Craniata</taxon>
        <taxon>Vertebrata</taxon>
        <taxon>Euteleostomi</taxon>
        <taxon>Amphibia</taxon>
        <taxon>Batrachia</taxon>
        <taxon>Caudata</taxon>
        <taxon>Salamandroidea</taxon>
        <taxon>Salamandridae</taxon>
        <taxon>Pleurodelinae</taxon>
        <taxon>Pleurodeles</taxon>
    </lineage>
</organism>
<evidence type="ECO:0000313" key="1">
    <source>
        <dbReference type="EMBL" id="KAJ1202734.1"/>
    </source>
</evidence>
<reference evidence="1" key="1">
    <citation type="journal article" date="2022" name="bioRxiv">
        <title>Sequencing and chromosome-scale assembly of the giantPleurodeles waltlgenome.</title>
        <authorList>
            <person name="Brown T."/>
            <person name="Elewa A."/>
            <person name="Iarovenko S."/>
            <person name="Subramanian E."/>
            <person name="Araus A.J."/>
            <person name="Petzold A."/>
            <person name="Susuki M."/>
            <person name="Suzuki K.-i.T."/>
            <person name="Hayashi T."/>
            <person name="Toyoda A."/>
            <person name="Oliveira C."/>
            <person name="Osipova E."/>
            <person name="Leigh N.D."/>
            <person name="Simon A."/>
            <person name="Yun M.H."/>
        </authorList>
    </citation>
    <scope>NUCLEOTIDE SEQUENCE</scope>
    <source>
        <strain evidence="1">20211129_DDA</strain>
        <tissue evidence="1">Liver</tissue>
    </source>
</reference>
<dbReference type="AlphaFoldDB" id="A0AAV7VRN0"/>
<comment type="caution">
    <text evidence="1">The sequence shown here is derived from an EMBL/GenBank/DDBJ whole genome shotgun (WGS) entry which is preliminary data.</text>
</comment>
<dbReference type="Proteomes" id="UP001066276">
    <property type="component" value="Chromosome 2_1"/>
</dbReference>
<accession>A0AAV7VRN0</accession>
<name>A0AAV7VRN0_PLEWA</name>
<protein>
    <submittedName>
        <fullName evidence="1">Uncharacterized protein</fullName>
    </submittedName>
</protein>
<proteinExistence type="predicted"/>